<organism evidence="2 3">
    <name type="scientific">Virgibacillus salarius</name>
    <dbReference type="NCBI Taxonomy" id="447199"/>
    <lineage>
        <taxon>Bacteria</taxon>
        <taxon>Bacillati</taxon>
        <taxon>Bacillota</taxon>
        <taxon>Bacilli</taxon>
        <taxon>Bacillales</taxon>
        <taxon>Bacillaceae</taxon>
        <taxon>Virgibacillus</taxon>
    </lineage>
</organism>
<dbReference type="InterPro" id="IPR039143">
    <property type="entry name" value="GNPNAT1-like"/>
</dbReference>
<evidence type="ECO:0000313" key="2">
    <source>
        <dbReference type="EMBL" id="MBR7797248.1"/>
    </source>
</evidence>
<dbReference type="InterPro" id="IPR016181">
    <property type="entry name" value="Acyl_CoA_acyltransferase"/>
</dbReference>
<dbReference type="SUPFAM" id="SSF55729">
    <property type="entry name" value="Acyl-CoA N-acyltransferases (Nat)"/>
    <property type="match status" value="1"/>
</dbReference>
<dbReference type="Gene3D" id="3.40.630.30">
    <property type="match status" value="1"/>
</dbReference>
<keyword evidence="2" id="KW-0012">Acyltransferase</keyword>
<feature type="domain" description="N-acetyltransferase" evidence="1">
    <location>
        <begin position="6"/>
        <end position="148"/>
    </location>
</feature>
<name>A0A941DZY6_9BACI</name>
<dbReference type="Proteomes" id="UP000675284">
    <property type="component" value="Unassembled WGS sequence"/>
</dbReference>
<gene>
    <name evidence="2" type="ORF">KCX74_14525</name>
</gene>
<accession>A0A941DZY6</accession>
<dbReference type="InterPro" id="IPR000182">
    <property type="entry name" value="GNAT_dom"/>
</dbReference>
<comment type="caution">
    <text evidence="2">The sequence shown here is derived from an EMBL/GenBank/DDBJ whole genome shotgun (WGS) entry which is preliminary data.</text>
</comment>
<keyword evidence="2" id="KW-0808">Transferase</keyword>
<proteinExistence type="predicted"/>
<dbReference type="RefSeq" id="WP_166530661.1">
    <property type="nucleotide sequence ID" value="NZ_BAAACY010000138.1"/>
</dbReference>
<dbReference type="Pfam" id="PF13673">
    <property type="entry name" value="Acetyltransf_10"/>
    <property type="match status" value="1"/>
</dbReference>
<protein>
    <submittedName>
        <fullName evidence="2">GNAT family N-acetyltransferase</fullName>
        <ecNumber evidence="2">2.3.1.-</ecNumber>
    </submittedName>
</protein>
<reference evidence="2" key="1">
    <citation type="submission" date="2021-04" db="EMBL/GenBank/DDBJ databases">
        <title>Isolation and polyphasic classification of algal microorganism.</title>
        <authorList>
            <person name="Wang S."/>
        </authorList>
    </citation>
    <scope>NUCLEOTIDE SEQUENCE</scope>
    <source>
        <strain evidence="2">720a</strain>
    </source>
</reference>
<dbReference type="PANTHER" id="PTHR13355">
    <property type="entry name" value="GLUCOSAMINE 6-PHOSPHATE N-ACETYLTRANSFERASE"/>
    <property type="match status" value="1"/>
</dbReference>
<evidence type="ECO:0000313" key="3">
    <source>
        <dbReference type="Proteomes" id="UP000675284"/>
    </source>
</evidence>
<dbReference type="EC" id="2.3.1.-" evidence="2"/>
<evidence type="ECO:0000259" key="1">
    <source>
        <dbReference type="PROSITE" id="PS51186"/>
    </source>
</evidence>
<dbReference type="PROSITE" id="PS51186">
    <property type="entry name" value="GNAT"/>
    <property type="match status" value="1"/>
</dbReference>
<dbReference type="PANTHER" id="PTHR13355:SF11">
    <property type="entry name" value="GLUCOSAMINE 6-PHOSPHATE N-ACETYLTRANSFERASE"/>
    <property type="match status" value="1"/>
</dbReference>
<sequence>MYWLKRTFHELTNDELYQILKARTDIFVVEQACAYPELDNYDQHCVHYCLKTDEGKVIAYARVLPAGSKYAETSIGRVLVVEAYRGKGYGNKLMEYIIGALEEEKTKIIKIQAQLYLQAFYESFEFKQISSPYLEDGIWHIDMIWANDY</sequence>
<keyword evidence="3" id="KW-1185">Reference proteome</keyword>
<dbReference type="GO" id="GO:0004343">
    <property type="term" value="F:glucosamine 6-phosphate N-acetyltransferase activity"/>
    <property type="evidence" value="ECO:0007669"/>
    <property type="project" value="TreeGrafter"/>
</dbReference>
<dbReference type="AlphaFoldDB" id="A0A941DZY6"/>
<dbReference type="CDD" id="cd04301">
    <property type="entry name" value="NAT_SF"/>
    <property type="match status" value="1"/>
</dbReference>
<dbReference type="EMBL" id="JAGSOT010000048">
    <property type="protein sequence ID" value="MBR7797248.1"/>
    <property type="molecule type" value="Genomic_DNA"/>
</dbReference>